<dbReference type="InterPro" id="IPR047021">
    <property type="entry name" value="REXO1/3/4-like"/>
</dbReference>
<evidence type="ECO:0000256" key="1">
    <source>
        <dbReference type="ARBA" id="ARBA00022722"/>
    </source>
</evidence>
<dbReference type="Gene3D" id="3.30.420.10">
    <property type="entry name" value="Ribonuclease H-like superfamily/Ribonuclease H"/>
    <property type="match status" value="1"/>
</dbReference>
<dbReference type="PROSITE" id="PS50103">
    <property type="entry name" value="ZF_C3H1"/>
    <property type="match status" value="1"/>
</dbReference>
<dbReference type="InterPro" id="IPR036855">
    <property type="entry name" value="Znf_CCCH_sf"/>
</dbReference>
<dbReference type="GO" id="GO:0003676">
    <property type="term" value="F:nucleic acid binding"/>
    <property type="evidence" value="ECO:0007669"/>
    <property type="project" value="InterPro"/>
</dbReference>
<evidence type="ECO:0000256" key="7">
    <source>
        <dbReference type="SAM" id="MobiDB-lite"/>
    </source>
</evidence>
<sequence>MSHYQNPRGGGRGRSTRGRGAGGRANSSYSQNSSSNPPVCRFFLQNRCSFGDQCRFYHPKDFDAASIQMQVPPSGGTLGYVAKKRQFDPNKSKAIDMAKKAQDSEPRPYADMEGPFYSLDIECVATGYGMSKKHRTPCRVALVRDDDGEITTVLDECINLEGVEVVSYMTELTGTTKEQCLDPNAKTLEEVREMVKTELGNTGVLVGQSISHDVDWLGLEEGHDFRESFCTSIIFRQRIPKNLNSAGNEIKRLEEADSDSKDPKEVIDKSTHSNLDEADDSNLPIPTRYRIFSLRHCCIHLLGDDIQDGSHDPVKDAKYSLLLFNKYRKAPVAMLRAVRDSLHRAPQTPSFASMNPVLDGVVLNTFGYKMKASARFIWKWWITHKNRR</sequence>
<evidence type="ECO:0000313" key="10">
    <source>
        <dbReference type="Proteomes" id="UP001054902"/>
    </source>
</evidence>
<dbReference type="InterPro" id="IPR041367">
    <property type="entry name" value="Znf-CCCH_4"/>
</dbReference>
<dbReference type="SMART" id="SM00479">
    <property type="entry name" value="EXOIII"/>
    <property type="match status" value="1"/>
</dbReference>
<dbReference type="SUPFAM" id="SSF53098">
    <property type="entry name" value="Ribonuclease H-like"/>
    <property type="match status" value="1"/>
</dbReference>
<dbReference type="AlphaFoldDB" id="A0AAD3H5C5"/>
<dbReference type="SMART" id="SM00356">
    <property type="entry name" value="ZnF_C3H1"/>
    <property type="match status" value="1"/>
</dbReference>
<dbReference type="InterPro" id="IPR012337">
    <property type="entry name" value="RNaseH-like_sf"/>
</dbReference>
<feature type="region of interest" description="Disordered" evidence="7">
    <location>
        <begin position="253"/>
        <end position="279"/>
    </location>
</feature>
<name>A0AAD3H5C5_9STRA</name>
<evidence type="ECO:0000256" key="4">
    <source>
        <dbReference type="ARBA" id="ARBA00022801"/>
    </source>
</evidence>
<dbReference type="SUPFAM" id="SSF90229">
    <property type="entry name" value="CCCH zinc finger"/>
    <property type="match status" value="1"/>
</dbReference>
<feature type="compositionally biased region" description="Basic and acidic residues" evidence="7">
    <location>
        <begin position="253"/>
        <end position="275"/>
    </location>
</feature>
<evidence type="ECO:0000256" key="6">
    <source>
        <dbReference type="PROSITE-ProRule" id="PRU00723"/>
    </source>
</evidence>
<feature type="compositionally biased region" description="Gly residues" evidence="7">
    <location>
        <begin position="8"/>
        <end position="23"/>
    </location>
</feature>
<dbReference type="EMBL" id="BLLK01000045">
    <property type="protein sequence ID" value="GFH51212.1"/>
    <property type="molecule type" value="Genomic_DNA"/>
</dbReference>
<dbReference type="InterPro" id="IPR036397">
    <property type="entry name" value="RNaseH_sf"/>
</dbReference>
<evidence type="ECO:0000313" key="9">
    <source>
        <dbReference type="EMBL" id="GFH51212.1"/>
    </source>
</evidence>
<dbReference type="PANTHER" id="PTHR12801">
    <property type="entry name" value="RNA EXONUCLEASE REXO1 / RECO3 FAMILY MEMBER-RELATED"/>
    <property type="match status" value="1"/>
</dbReference>
<keyword evidence="1" id="KW-0540">Nuclease</keyword>
<dbReference type="Gene3D" id="4.10.1000.10">
    <property type="entry name" value="Zinc finger, CCCH-type"/>
    <property type="match status" value="1"/>
</dbReference>
<evidence type="ECO:0000259" key="8">
    <source>
        <dbReference type="PROSITE" id="PS50103"/>
    </source>
</evidence>
<evidence type="ECO:0000256" key="2">
    <source>
        <dbReference type="ARBA" id="ARBA00022723"/>
    </source>
</evidence>
<protein>
    <recommendedName>
        <fullName evidence="8">C3H1-type domain-containing protein</fullName>
    </recommendedName>
</protein>
<keyword evidence="3 6" id="KW-0863">Zinc-finger</keyword>
<feature type="region of interest" description="Disordered" evidence="7">
    <location>
        <begin position="1"/>
        <end position="36"/>
    </location>
</feature>
<evidence type="ECO:0000256" key="5">
    <source>
        <dbReference type="ARBA" id="ARBA00022833"/>
    </source>
</evidence>
<feature type="compositionally biased region" description="Low complexity" evidence="7">
    <location>
        <begin position="24"/>
        <end position="36"/>
    </location>
</feature>
<organism evidence="9 10">
    <name type="scientific">Chaetoceros tenuissimus</name>
    <dbReference type="NCBI Taxonomy" id="426638"/>
    <lineage>
        <taxon>Eukaryota</taxon>
        <taxon>Sar</taxon>
        <taxon>Stramenopiles</taxon>
        <taxon>Ochrophyta</taxon>
        <taxon>Bacillariophyta</taxon>
        <taxon>Coscinodiscophyceae</taxon>
        <taxon>Chaetocerotophycidae</taxon>
        <taxon>Chaetocerotales</taxon>
        <taxon>Chaetocerotaceae</taxon>
        <taxon>Chaetoceros</taxon>
    </lineage>
</organism>
<keyword evidence="10" id="KW-1185">Reference proteome</keyword>
<dbReference type="GO" id="GO:0004527">
    <property type="term" value="F:exonuclease activity"/>
    <property type="evidence" value="ECO:0007669"/>
    <property type="project" value="InterPro"/>
</dbReference>
<accession>A0AAD3H5C5</accession>
<feature type="domain" description="C3H1-type" evidence="8">
    <location>
        <begin position="34"/>
        <end position="61"/>
    </location>
</feature>
<dbReference type="Proteomes" id="UP001054902">
    <property type="component" value="Unassembled WGS sequence"/>
</dbReference>
<evidence type="ECO:0000256" key="3">
    <source>
        <dbReference type="ARBA" id="ARBA00022771"/>
    </source>
</evidence>
<keyword evidence="2 6" id="KW-0479">Metal-binding</keyword>
<reference evidence="9 10" key="1">
    <citation type="journal article" date="2021" name="Sci. Rep.">
        <title>The genome of the diatom Chaetoceros tenuissimus carries an ancient integrated fragment of an extant virus.</title>
        <authorList>
            <person name="Hongo Y."/>
            <person name="Kimura K."/>
            <person name="Takaki Y."/>
            <person name="Yoshida Y."/>
            <person name="Baba S."/>
            <person name="Kobayashi G."/>
            <person name="Nagasaki K."/>
            <person name="Hano T."/>
            <person name="Tomaru Y."/>
        </authorList>
    </citation>
    <scope>NUCLEOTIDE SEQUENCE [LARGE SCALE GENOMIC DNA]</scope>
    <source>
        <strain evidence="9 10">NIES-3715</strain>
    </source>
</reference>
<feature type="zinc finger region" description="C3H1-type" evidence="6">
    <location>
        <begin position="34"/>
        <end position="61"/>
    </location>
</feature>
<dbReference type="Pfam" id="PF18044">
    <property type="entry name" value="zf-CCCH_4"/>
    <property type="match status" value="1"/>
</dbReference>
<comment type="caution">
    <text evidence="9">The sequence shown here is derived from an EMBL/GenBank/DDBJ whole genome shotgun (WGS) entry which is preliminary data.</text>
</comment>
<dbReference type="InterPro" id="IPR013520">
    <property type="entry name" value="Ribonucl_H"/>
</dbReference>
<dbReference type="InterPro" id="IPR000571">
    <property type="entry name" value="Znf_CCCH"/>
</dbReference>
<dbReference type="GO" id="GO:0005634">
    <property type="term" value="C:nucleus"/>
    <property type="evidence" value="ECO:0007669"/>
    <property type="project" value="TreeGrafter"/>
</dbReference>
<gene>
    <name evidence="9" type="ORF">CTEN210_07688</name>
</gene>
<dbReference type="GO" id="GO:0008270">
    <property type="term" value="F:zinc ion binding"/>
    <property type="evidence" value="ECO:0007669"/>
    <property type="project" value="UniProtKB-KW"/>
</dbReference>
<keyword evidence="4" id="KW-0378">Hydrolase</keyword>
<proteinExistence type="predicted"/>
<keyword evidence="5 6" id="KW-0862">Zinc</keyword>
<dbReference type="PANTHER" id="PTHR12801:SF159">
    <property type="entry name" value="C3H1-TYPE DOMAIN-CONTAINING PROTEIN"/>
    <property type="match status" value="1"/>
</dbReference>